<evidence type="ECO:0000313" key="3">
    <source>
        <dbReference type="Proteomes" id="UP000790347"/>
    </source>
</evidence>
<dbReference type="Proteomes" id="UP000790347">
    <property type="component" value="Unassembled WGS sequence"/>
</dbReference>
<dbReference type="AlphaFoldDB" id="A0A922KV92"/>
<accession>A0A922KV92</accession>
<dbReference type="EMBL" id="ASGP02000008">
    <property type="protein sequence ID" value="KAH9494171.1"/>
    <property type="molecule type" value="Genomic_DNA"/>
</dbReference>
<keyword evidence="1" id="KW-1133">Transmembrane helix</keyword>
<reference evidence="2" key="2">
    <citation type="journal article" date="2022" name="Res Sq">
        <title>Comparative Genomics Reveals Insights into the Divergent Evolution of Astigmatic Mites and Household Pest Adaptations.</title>
        <authorList>
            <person name="Xiong Q."/>
            <person name="Wan A.T.-Y."/>
            <person name="Liu X.-Y."/>
            <person name="Fung C.S.-H."/>
            <person name="Xiao X."/>
            <person name="Malainual N."/>
            <person name="Hou J."/>
            <person name="Wang L."/>
            <person name="Wang M."/>
            <person name="Yang K."/>
            <person name="Cui Y."/>
            <person name="Leung E."/>
            <person name="Nong W."/>
            <person name="Shin S.-K."/>
            <person name="Au S."/>
            <person name="Jeong K.Y."/>
            <person name="Chew F.T."/>
            <person name="Hui J."/>
            <person name="Leung T.F."/>
            <person name="Tungtrongchitr A."/>
            <person name="Zhong N."/>
            <person name="Liu Z."/>
            <person name="Tsui S."/>
        </authorList>
    </citation>
    <scope>NUCLEOTIDE SEQUENCE</scope>
    <source>
        <strain evidence="2">Derf</strain>
        <tissue evidence="2">Whole organism</tissue>
    </source>
</reference>
<evidence type="ECO:0000256" key="1">
    <source>
        <dbReference type="SAM" id="Phobius"/>
    </source>
</evidence>
<proteinExistence type="predicted"/>
<comment type="caution">
    <text evidence="2">The sequence shown here is derived from an EMBL/GenBank/DDBJ whole genome shotgun (WGS) entry which is preliminary data.</text>
</comment>
<gene>
    <name evidence="2" type="ORF">DERF_014882</name>
</gene>
<keyword evidence="1" id="KW-0472">Membrane</keyword>
<feature type="transmembrane region" description="Helical" evidence="1">
    <location>
        <begin position="21"/>
        <end position="37"/>
    </location>
</feature>
<evidence type="ECO:0000313" key="2">
    <source>
        <dbReference type="EMBL" id="KAH9494171.1"/>
    </source>
</evidence>
<sequence>MNHFATSELSNTAIYPYTIKHLYYLLPISSSIFCYFVRQMAISMLNNCIGSQQMVNTPIIVMRIFNIYDFDSHVHKNKG</sequence>
<organism evidence="2 3">
    <name type="scientific">Dermatophagoides farinae</name>
    <name type="common">American house dust mite</name>
    <dbReference type="NCBI Taxonomy" id="6954"/>
    <lineage>
        <taxon>Eukaryota</taxon>
        <taxon>Metazoa</taxon>
        <taxon>Ecdysozoa</taxon>
        <taxon>Arthropoda</taxon>
        <taxon>Chelicerata</taxon>
        <taxon>Arachnida</taxon>
        <taxon>Acari</taxon>
        <taxon>Acariformes</taxon>
        <taxon>Sarcoptiformes</taxon>
        <taxon>Astigmata</taxon>
        <taxon>Psoroptidia</taxon>
        <taxon>Analgoidea</taxon>
        <taxon>Pyroglyphidae</taxon>
        <taxon>Dermatophagoidinae</taxon>
        <taxon>Dermatophagoides</taxon>
    </lineage>
</organism>
<keyword evidence="3" id="KW-1185">Reference proteome</keyword>
<protein>
    <submittedName>
        <fullName evidence="2">Uncharacterized protein</fullName>
    </submittedName>
</protein>
<reference evidence="2" key="1">
    <citation type="submission" date="2013-05" db="EMBL/GenBank/DDBJ databases">
        <authorList>
            <person name="Yim A.K.Y."/>
            <person name="Chan T.F."/>
            <person name="Ji K.M."/>
            <person name="Liu X.Y."/>
            <person name="Zhou J.W."/>
            <person name="Li R.Q."/>
            <person name="Yang K.Y."/>
            <person name="Li J."/>
            <person name="Li M."/>
            <person name="Law P.T.W."/>
            <person name="Wu Y.L."/>
            <person name="Cai Z.L."/>
            <person name="Qin H."/>
            <person name="Bao Y."/>
            <person name="Leung R.K.K."/>
            <person name="Ng P.K.S."/>
            <person name="Zou J."/>
            <person name="Zhong X.J."/>
            <person name="Ran P.X."/>
            <person name="Zhong N.S."/>
            <person name="Liu Z.G."/>
            <person name="Tsui S.K.W."/>
        </authorList>
    </citation>
    <scope>NUCLEOTIDE SEQUENCE</scope>
    <source>
        <strain evidence="2">Derf</strain>
        <tissue evidence="2">Whole organism</tissue>
    </source>
</reference>
<name>A0A922KV92_DERFA</name>
<keyword evidence="1" id="KW-0812">Transmembrane</keyword>